<dbReference type="InterPro" id="IPR050399">
    <property type="entry name" value="HPr"/>
</dbReference>
<dbReference type="Pfam" id="PF00381">
    <property type="entry name" value="PTS-HPr"/>
    <property type="match status" value="1"/>
</dbReference>
<dbReference type="SUPFAM" id="SSF55594">
    <property type="entry name" value="HPr-like"/>
    <property type="match status" value="1"/>
</dbReference>
<dbReference type="Proteomes" id="UP000536685">
    <property type="component" value="Unassembled WGS sequence"/>
</dbReference>
<comment type="caution">
    <text evidence="7">The sequence shown here is derived from an EMBL/GenBank/DDBJ whole genome shotgun (WGS) entry which is preliminary data.</text>
</comment>
<evidence type="ECO:0000256" key="4">
    <source>
        <dbReference type="ARBA" id="ARBA00022490"/>
    </source>
</evidence>
<dbReference type="GO" id="GO:0009401">
    <property type="term" value="P:phosphoenolpyruvate-dependent sugar phosphotransferase system"/>
    <property type="evidence" value="ECO:0007669"/>
    <property type="project" value="UniProtKB-KW"/>
</dbReference>
<evidence type="ECO:0000256" key="3">
    <source>
        <dbReference type="ARBA" id="ARBA00020422"/>
    </source>
</evidence>
<dbReference type="GO" id="GO:0016740">
    <property type="term" value="F:transferase activity"/>
    <property type="evidence" value="ECO:0007669"/>
    <property type="project" value="UniProtKB-KW"/>
</dbReference>
<dbReference type="PANTHER" id="PTHR33705">
    <property type="entry name" value="PHOSPHOCARRIER PROTEIN HPR"/>
    <property type="match status" value="1"/>
</dbReference>
<evidence type="ECO:0000256" key="1">
    <source>
        <dbReference type="ARBA" id="ARBA00003681"/>
    </source>
</evidence>
<name>A0A841AQT6_9MICO</name>
<evidence type="ECO:0000313" key="7">
    <source>
        <dbReference type="EMBL" id="MBB5844141.1"/>
    </source>
</evidence>
<comment type="subcellular location">
    <subcellularLocation>
        <location evidence="2">Cytoplasm</location>
    </subcellularLocation>
</comment>
<keyword evidence="5" id="KW-0598">Phosphotransferase system</keyword>
<dbReference type="InterPro" id="IPR000032">
    <property type="entry name" value="HPr-like"/>
</dbReference>
<dbReference type="GO" id="GO:0005737">
    <property type="term" value="C:cytoplasm"/>
    <property type="evidence" value="ECO:0007669"/>
    <property type="project" value="UniProtKB-SubCell"/>
</dbReference>
<dbReference type="CDD" id="cd00367">
    <property type="entry name" value="PTS-HPr_like"/>
    <property type="match status" value="1"/>
</dbReference>
<keyword evidence="7" id="KW-0808">Transferase</keyword>
<dbReference type="PROSITE" id="PS00589">
    <property type="entry name" value="PTS_HPR_SER"/>
    <property type="match status" value="1"/>
</dbReference>
<dbReference type="InterPro" id="IPR002114">
    <property type="entry name" value="PTS_HPr_Ser_P_site"/>
</dbReference>
<dbReference type="InterPro" id="IPR035895">
    <property type="entry name" value="HPr-like_sf"/>
</dbReference>
<feature type="domain" description="HPr" evidence="6">
    <location>
        <begin position="1"/>
        <end position="88"/>
    </location>
</feature>
<proteinExistence type="predicted"/>
<dbReference type="PROSITE" id="PS00369">
    <property type="entry name" value="PTS_HPR_HIS"/>
    <property type="match status" value="1"/>
</dbReference>
<dbReference type="NCBIfam" id="TIGR01003">
    <property type="entry name" value="PTS_HPr_family"/>
    <property type="match status" value="1"/>
</dbReference>
<gene>
    <name evidence="7" type="ORF">HD599_002464</name>
</gene>
<comment type="function">
    <text evidence="1">General (non sugar-specific) component of the phosphoenolpyruvate-dependent sugar phosphotransferase system (sugar PTS). This major carbohydrate active-transport system catalyzes the phosphorylation of incoming sugar substrates concomitantly with their translocation across the cell membrane. The phosphoryl group from phosphoenolpyruvate (PEP) is transferred to the phosphoryl carrier protein HPr by enzyme I. Phospho-HPr then transfers it to the PTS EIIA domain.</text>
</comment>
<accession>A0A841AQT6</accession>
<evidence type="ECO:0000259" key="6">
    <source>
        <dbReference type="PROSITE" id="PS51350"/>
    </source>
</evidence>
<dbReference type="InterPro" id="IPR001020">
    <property type="entry name" value="PTS_HPr_His_P_site"/>
</dbReference>
<dbReference type="EMBL" id="JACHMJ010000001">
    <property type="protein sequence ID" value="MBB5844141.1"/>
    <property type="molecule type" value="Genomic_DNA"/>
</dbReference>
<dbReference type="PANTHER" id="PTHR33705:SF2">
    <property type="entry name" value="PHOSPHOCARRIER PROTEIN NPR"/>
    <property type="match status" value="1"/>
</dbReference>
<evidence type="ECO:0000256" key="5">
    <source>
        <dbReference type="ARBA" id="ARBA00022683"/>
    </source>
</evidence>
<reference evidence="7 8" key="1">
    <citation type="submission" date="2020-08" db="EMBL/GenBank/DDBJ databases">
        <title>Sequencing the genomes of 1000 actinobacteria strains.</title>
        <authorList>
            <person name="Klenk H.-P."/>
        </authorList>
    </citation>
    <scope>NUCLEOTIDE SEQUENCE [LARGE SCALE GENOMIC DNA]</scope>
    <source>
        <strain evidence="7 8">DSM 105784</strain>
    </source>
</reference>
<dbReference type="PRINTS" id="PR00107">
    <property type="entry name" value="PHOSPHOCPHPR"/>
</dbReference>
<evidence type="ECO:0000256" key="2">
    <source>
        <dbReference type="ARBA" id="ARBA00004496"/>
    </source>
</evidence>
<keyword evidence="4" id="KW-0963">Cytoplasm</keyword>
<keyword evidence="8" id="KW-1185">Reference proteome</keyword>
<dbReference type="Gene3D" id="3.30.1340.10">
    <property type="entry name" value="HPr-like"/>
    <property type="match status" value="1"/>
</dbReference>
<sequence length="88" mass="8983">MAQRTTSIASAVGLHARPAALFSQAAAKSGHAVSLTTKGKTVDARSILSILSLAVAHGDEVTIDVEGDDAERVADELLELLASDLDAA</sequence>
<evidence type="ECO:0000313" key="8">
    <source>
        <dbReference type="Proteomes" id="UP000536685"/>
    </source>
</evidence>
<dbReference type="AlphaFoldDB" id="A0A841AQT6"/>
<protein>
    <recommendedName>
        <fullName evidence="3">Phosphocarrier protein HPr</fullName>
    </recommendedName>
</protein>
<dbReference type="RefSeq" id="WP_184238018.1">
    <property type="nucleotide sequence ID" value="NZ_JACHMJ010000001.1"/>
</dbReference>
<organism evidence="7 8">
    <name type="scientific">Conyzicola lurida</name>
    <dbReference type="NCBI Taxonomy" id="1172621"/>
    <lineage>
        <taxon>Bacteria</taxon>
        <taxon>Bacillati</taxon>
        <taxon>Actinomycetota</taxon>
        <taxon>Actinomycetes</taxon>
        <taxon>Micrococcales</taxon>
        <taxon>Microbacteriaceae</taxon>
        <taxon>Conyzicola</taxon>
    </lineage>
</organism>
<dbReference type="PROSITE" id="PS51350">
    <property type="entry name" value="PTS_HPR_DOM"/>
    <property type="match status" value="1"/>
</dbReference>